<proteinExistence type="predicted"/>
<comment type="caution">
    <text evidence="1">The sequence shown here is derived from an EMBL/GenBank/DDBJ whole genome shotgun (WGS) entry which is preliminary data.</text>
</comment>
<dbReference type="EMBL" id="VSSQ01001146">
    <property type="protein sequence ID" value="MPM05592.1"/>
    <property type="molecule type" value="Genomic_DNA"/>
</dbReference>
<dbReference type="AlphaFoldDB" id="A0A644WPA8"/>
<reference evidence="1" key="1">
    <citation type="submission" date="2019-08" db="EMBL/GenBank/DDBJ databases">
        <authorList>
            <person name="Kucharzyk K."/>
            <person name="Murdoch R.W."/>
            <person name="Higgins S."/>
            <person name="Loffler F."/>
        </authorList>
    </citation>
    <scope>NUCLEOTIDE SEQUENCE</scope>
</reference>
<protein>
    <recommendedName>
        <fullName evidence="2">DUF5050 domain-containing protein</fullName>
    </recommendedName>
</protein>
<evidence type="ECO:0008006" key="2">
    <source>
        <dbReference type="Google" id="ProtNLM"/>
    </source>
</evidence>
<evidence type="ECO:0000313" key="1">
    <source>
        <dbReference type="EMBL" id="MPM05592.1"/>
    </source>
</evidence>
<sequence>MNQKIGTCVSVLLLCISIQACTFLPANQSTAVGSLQLEPSKTTELTLQTEKTADISEIPIYKSLQLNEEEKIEILDVTGGKLLLNIYQDYKEGDTYFREEGYSSVTNKIVVYDLETDNIVSTKIISDAGFCTDAIFVDDDVAYVVITPNNNNTLSEFKIIKTQGLNSQDITSGFCRATGFDDPRLVALDKETFAYSYSNPETKEFGVNVVSKNGTITSQIHLVDDGITEHLRTTLYGNGSKYVYYAAVNKQGTIFIADKDHIINSFVLSQSERVYDYCFLNNSLFFTMEFVENGTSTKKIIIKDFNGNNIAETNCDAFYRLESNNIDTVMGIDGTYQAYYAQIYSDNITIKKINVPAAPVVFFNINTTQFLLHYNYSINNSELRLLNLNLT</sequence>
<gene>
    <name evidence="1" type="ORF">SDC9_51882</name>
</gene>
<dbReference type="PROSITE" id="PS51257">
    <property type="entry name" value="PROKAR_LIPOPROTEIN"/>
    <property type="match status" value="1"/>
</dbReference>
<name>A0A644WPA8_9ZZZZ</name>
<accession>A0A644WPA8</accession>
<organism evidence="1">
    <name type="scientific">bioreactor metagenome</name>
    <dbReference type="NCBI Taxonomy" id="1076179"/>
    <lineage>
        <taxon>unclassified sequences</taxon>
        <taxon>metagenomes</taxon>
        <taxon>ecological metagenomes</taxon>
    </lineage>
</organism>